<gene>
    <name evidence="2" type="ORF">AMSG_10471</name>
</gene>
<dbReference type="Proteomes" id="UP000054408">
    <property type="component" value="Unassembled WGS sequence"/>
</dbReference>
<protein>
    <recommendedName>
        <fullName evidence="1">UvrD-like helicase C-terminal domain-containing protein</fullName>
    </recommendedName>
</protein>
<dbReference type="InterPro" id="IPR027785">
    <property type="entry name" value="UvrD-like_helicase_C"/>
</dbReference>
<feature type="domain" description="UvrD-like helicase C-terminal" evidence="1">
    <location>
        <begin position="338"/>
        <end position="388"/>
    </location>
</feature>
<evidence type="ECO:0000259" key="1">
    <source>
        <dbReference type="Pfam" id="PF13538"/>
    </source>
</evidence>
<dbReference type="AlphaFoldDB" id="A0A0L0DQ85"/>
<dbReference type="PANTHER" id="PTHR47642:SF6">
    <property type="entry name" value="ATP-DEPENDENT DNA HELICASE"/>
    <property type="match status" value="1"/>
</dbReference>
<organism evidence="2 3">
    <name type="scientific">Thecamonas trahens ATCC 50062</name>
    <dbReference type="NCBI Taxonomy" id="461836"/>
    <lineage>
        <taxon>Eukaryota</taxon>
        <taxon>Apusozoa</taxon>
        <taxon>Apusomonadida</taxon>
        <taxon>Apusomonadidae</taxon>
        <taxon>Thecamonas</taxon>
    </lineage>
</organism>
<dbReference type="PANTHER" id="PTHR47642">
    <property type="entry name" value="ATP-DEPENDENT DNA HELICASE"/>
    <property type="match status" value="1"/>
</dbReference>
<accession>A0A0L0DQ85</accession>
<dbReference type="GeneID" id="25568687"/>
<dbReference type="RefSeq" id="XP_013753629.1">
    <property type="nucleotide sequence ID" value="XM_013898175.1"/>
</dbReference>
<keyword evidence="3" id="KW-1185">Reference proteome</keyword>
<proteinExistence type="predicted"/>
<name>A0A0L0DQ85_THETB</name>
<dbReference type="Gene3D" id="3.40.50.300">
    <property type="entry name" value="P-loop containing nucleotide triphosphate hydrolases"/>
    <property type="match status" value="1"/>
</dbReference>
<sequence length="426" mass="45399">MPPFDSNTPLFGGANVVFVGDLAQLAPVLAHPVYIHFETDLSTRQRAQRAARLHNATTEFEDIGVNLWAAASATVVILKINNRARSDPAFAHQLAVARNGNFAPNGSVAKLIRSRTFATAADRAKAIATALTTASALDTRIIVCSNAARVAWYTTIYARIAAAAHAAEAPPPIMVEAVISIARSPPRDSTRNLLLRLPGSSATCYYDMRVPLAIGTPVMFIDNIATSAAICNGTTGIVVGVVFPDNVTFVHKILSRSVPNSVVRIPNTLPAVVYVDVPSLRGRTSHLPGVPDTFPTSVVAVVPRAASGCRLTVPSANRTAHAPTKINFSLRQLPIVAAFTSTVHKVQGTSLSVAIIPAFAEKTISPNATLSAQALYVAMSRARTSSGLIFFQSPTFNYLNRLKLPDNLKRELQRTTANDVAPPLTQ</sequence>
<dbReference type="OrthoDB" id="432234at2759"/>
<reference evidence="2 3" key="1">
    <citation type="submission" date="2010-05" db="EMBL/GenBank/DDBJ databases">
        <title>The Genome Sequence of Thecamonas trahens ATCC 50062.</title>
        <authorList>
            <consortium name="The Broad Institute Genome Sequencing Platform"/>
            <person name="Russ C."/>
            <person name="Cuomo C."/>
            <person name="Shea T."/>
            <person name="Young S.K."/>
            <person name="Zeng Q."/>
            <person name="Koehrsen M."/>
            <person name="Haas B."/>
            <person name="Borodovsky M."/>
            <person name="Guigo R."/>
            <person name="Alvarado L."/>
            <person name="Berlin A."/>
            <person name="Bochicchio J."/>
            <person name="Borenstein D."/>
            <person name="Chapman S."/>
            <person name="Chen Z."/>
            <person name="Freedman E."/>
            <person name="Gellesch M."/>
            <person name="Goldberg J."/>
            <person name="Griggs A."/>
            <person name="Gujja S."/>
            <person name="Heilman E."/>
            <person name="Heiman D."/>
            <person name="Hepburn T."/>
            <person name="Howarth C."/>
            <person name="Jen D."/>
            <person name="Larson L."/>
            <person name="Mehta T."/>
            <person name="Park D."/>
            <person name="Pearson M."/>
            <person name="Roberts A."/>
            <person name="Saif S."/>
            <person name="Shenoy N."/>
            <person name="Sisk P."/>
            <person name="Stolte C."/>
            <person name="Sykes S."/>
            <person name="Thomson T."/>
            <person name="Walk T."/>
            <person name="White J."/>
            <person name="Yandava C."/>
            <person name="Burger G."/>
            <person name="Gray M.W."/>
            <person name="Holland P.W.H."/>
            <person name="King N."/>
            <person name="Lang F.B.F."/>
            <person name="Roger A.J."/>
            <person name="Ruiz-Trillo I."/>
            <person name="Lander E."/>
            <person name="Nusbaum C."/>
        </authorList>
    </citation>
    <scope>NUCLEOTIDE SEQUENCE [LARGE SCALE GENOMIC DNA]</scope>
    <source>
        <strain evidence="2 3">ATCC 50062</strain>
    </source>
</reference>
<dbReference type="Pfam" id="PF13538">
    <property type="entry name" value="UvrD_C_2"/>
    <property type="match status" value="1"/>
</dbReference>
<dbReference type="EMBL" id="GL349490">
    <property type="protein sequence ID" value="KNC54474.1"/>
    <property type="molecule type" value="Genomic_DNA"/>
</dbReference>
<dbReference type="InterPro" id="IPR027417">
    <property type="entry name" value="P-loop_NTPase"/>
</dbReference>
<evidence type="ECO:0000313" key="3">
    <source>
        <dbReference type="Proteomes" id="UP000054408"/>
    </source>
</evidence>
<evidence type="ECO:0000313" key="2">
    <source>
        <dbReference type="EMBL" id="KNC54474.1"/>
    </source>
</evidence>
<dbReference type="InterPro" id="IPR051055">
    <property type="entry name" value="PIF1_helicase"/>
</dbReference>
<dbReference type="SUPFAM" id="SSF52540">
    <property type="entry name" value="P-loop containing nucleoside triphosphate hydrolases"/>
    <property type="match status" value="1"/>
</dbReference>